<dbReference type="OrthoDB" id="9811823at2"/>
<evidence type="ECO:0000259" key="8">
    <source>
        <dbReference type="Pfam" id="PF01416"/>
    </source>
</evidence>
<keyword evidence="3 4" id="KW-0413">Isomerase</keyword>
<dbReference type="InterPro" id="IPR020097">
    <property type="entry name" value="PsdUridine_synth_TruA_a/b_dom"/>
</dbReference>
<dbReference type="AlphaFoldDB" id="G4CLP6"/>
<evidence type="ECO:0000256" key="1">
    <source>
        <dbReference type="ARBA" id="ARBA00009375"/>
    </source>
</evidence>
<comment type="catalytic activity">
    <reaction evidence="4 7">
        <text>uridine(38/39/40) in tRNA = pseudouridine(38/39/40) in tRNA</text>
        <dbReference type="Rhea" id="RHEA:22376"/>
        <dbReference type="Rhea" id="RHEA-COMP:10085"/>
        <dbReference type="Rhea" id="RHEA-COMP:10087"/>
        <dbReference type="ChEBI" id="CHEBI:65314"/>
        <dbReference type="ChEBI" id="CHEBI:65315"/>
        <dbReference type="EC" id="5.4.99.12"/>
    </reaction>
</comment>
<evidence type="ECO:0000256" key="5">
    <source>
        <dbReference type="PIRSR" id="PIRSR001430-1"/>
    </source>
</evidence>
<evidence type="ECO:0000313" key="10">
    <source>
        <dbReference type="Proteomes" id="UP000005336"/>
    </source>
</evidence>
<feature type="domain" description="Pseudouridine synthase I TruA alpha/beta" evidence="8">
    <location>
        <begin position="19"/>
        <end position="115"/>
    </location>
</feature>
<gene>
    <name evidence="4 9" type="primary">truA</name>
    <name evidence="9" type="ORF">HMPREF9370_0005</name>
</gene>
<comment type="function">
    <text evidence="4">Formation of pseudouridine at positions 38, 39 and 40 in the anticodon stem and loop of transfer RNAs.</text>
</comment>
<dbReference type="PATRIC" id="fig|1030841.3.peg.6"/>
<sequence>MDKTIDIEEYKQRWALILSYDGSRFFGWQKQADGVLTAQEALEQAIGNIAGEPINVIAAGRTDTGVHASAQVVHFDALVKRPPQAWVRGVNTYLPQGLAVLQAIAVDSCFHARFDATGRRYRYVLQSSAVRSPLLIGKVGWTHNVLDMSAMKDAVTCLVGEHDFSSFRASQCQAKSPVKTLYSAKLSGRPSLMMLDLHGNAFLHHMVRNIVGALVYVGSGRLTVRQFKDLIAEKSRMKAPPTFMPDGLYLTGVDYPDKWGVKTPSIPDWLWSV</sequence>
<dbReference type="STRING" id="1030841.HMPREF9370_0005"/>
<dbReference type="NCBIfam" id="TIGR00071">
    <property type="entry name" value="hisT_truA"/>
    <property type="match status" value="1"/>
</dbReference>
<evidence type="ECO:0000256" key="7">
    <source>
        <dbReference type="RuleBase" id="RU003792"/>
    </source>
</evidence>
<dbReference type="HOGENOM" id="CLU_014673_0_2_4"/>
<dbReference type="FunFam" id="3.30.70.580:FF:000001">
    <property type="entry name" value="tRNA pseudouridine synthase A"/>
    <property type="match status" value="1"/>
</dbReference>
<dbReference type="EC" id="5.4.99.12" evidence="4"/>
<dbReference type="GO" id="GO:0031119">
    <property type="term" value="P:tRNA pseudouridine synthesis"/>
    <property type="evidence" value="ECO:0007669"/>
    <property type="project" value="UniProtKB-UniRule"/>
</dbReference>
<dbReference type="InterPro" id="IPR001406">
    <property type="entry name" value="PsdUridine_synth_TruA"/>
</dbReference>
<dbReference type="Gene3D" id="3.30.70.580">
    <property type="entry name" value="Pseudouridine synthase I, catalytic domain, N-terminal subdomain"/>
    <property type="match status" value="1"/>
</dbReference>
<dbReference type="RefSeq" id="WP_009115152.1">
    <property type="nucleotide sequence ID" value="NZ_JH165159.1"/>
</dbReference>
<evidence type="ECO:0000256" key="6">
    <source>
        <dbReference type="PIRSR" id="PIRSR001430-2"/>
    </source>
</evidence>
<comment type="caution">
    <text evidence="9">The sequence shown here is derived from an EMBL/GenBank/DDBJ whole genome shotgun (WGS) entry which is preliminary data.</text>
</comment>
<comment type="similarity">
    <text evidence="1 4 7">Belongs to the tRNA pseudouridine synthase TruA family.</text>
</comment>
<dbReference type="CDD" id="cd02570">
    <property type="entry name" value="PseudoU_synth_EcTruA"/>
    <property type="match status" value="1"/>
</dbReference>
<dbReference type="EMBL" id="AGAZ01000001">
    <property type="protein sequence ID" value="EGZ51357.1"/>
    <property type="molecule type" value="Genomic_DNA"/>
</dbReference>
<dbReference type="GO" id="GO:0160147">
    <property type="term" value="F:tRNA pseudouridine(38-40) synthase activity"/>
    <property type="evidence" value="ECO:0007669"/>
    <property type="project" value="UniProtKB-EC"/>
</dbReference>
<dbReference type="GO" id="GO:0003723">
    <property type="term" value="F:RNA binding"/>
    <property type="evidence" value="ECO:0007669"/>
    <property type="project" value="InterPro"/>
</dbReference>
<evidence type="ECO:0000256" key="2">
    <source>
        <dbReference type="ARBA" id="ARBA00022694"/>
    </source>
</evidence>
<feature type="domain" description="Pseudouridine synthase I TruA alpha/beta" evidence="8">
    <location>
        <begin position="155"/>
        <end position="256"/>
    </location>
</feature>
<feature type="active site" description="Nucleophile" evidence="4 5">
    <location>
        <position position="63"/>
    </location>
</feature>
<dbReference type="SUPFAM" id="SSF55120">
    <property type="entry name" value="Pseudouridine synthase"/>
    <property type="match status" value="1"/>
</dbReference>
<comment type="caution">
    <text evidence="4">Lacks conserved residue(s) required for the propagation of feature annotation.</text>
</comment>
<protein>
    <recommendedName>
        <fullName evidence="4">tRNA pseudouridine synthase A</fullName>
        <ecNumber evidence="4">5.4.99.12</ecNumber>
    </recommendedName>
    <alternativeName>
        <fullName evidence="4">tRNA pseudouridine(38-40) synthase</fullName>
    </alternativeName>
    <alternativeName>
        <fullName evidence="4">tRNA pseudouridylate synthase I</fullName>
    </alternativeName>
    <alternativeName>
        <fullName evidence="4">tRNA-uridine isomerase I</fullName>
    </alternativeName>
</protein>
<evidence type="ECO:0000313" key="9">
    <source>
        <dbReference type="EMBL" id="EGZ51357.1"/>
    </source>
</evidence>
<reference evidence="9 10" key="1">
    <citation type="submission" date="2011-06" db="EMBL/GenBank/DDBJ databases">
        <authorList>
            <person name="Muzny D."/>
            <person name="Qin X."/>
            <person name="Deng J."/>
            <person name="Jiang H."/>
            <person name="Liu Y."/>
            <person name="Qu J."/>
            <person name="Song X.-Z."/>
            <person name="Zhang L."/>
            <person name="Thornton R."/>
            <person name="Coyle M."/>
            <person name="Francisco L."/>
            <person name="Jackson L."/>
            <person name="Javaid M."/>
            <person name="Korchina V."/>
            <person name="Kovar C."/>
            <person name="Mata R."/>
            <person name="Mathew T."/>
            <person name="Ngo R."/>
            <person name="Nguyen L."/>
            <person name="Nguyen N."/>
            <person name="Okwuonu G."/>
            <person name="Ongeri F."/>
            <person name="Pham C."/>
            <person name="Simmons D."/>
            <person name="Wilczek-Boney K."/>
            <person name="Hale W."/>
            <person name="Jakkamsetti A."/>
            <person name="Pham P."/>
            <person name="Ruth R."/>
            <person name="San Lucas F."/>
            <person name="Warren J."/>
            <person name="Zhang J."/>
            <person name="Zhao Z."/>
            <person name="Zhou C."/>
            <person name="Zhu D."/>
            <person name="Lee S."/>
            <person name="Bess C."/>
            <person name="Blankenburg K."/>
            <person name="Forbes L."/>
            <person name="Fu Q."/>
            <person name="Gubbala S."/>
            <person name="Hirani K."/>
            <person name="Jayaseelan J.C."/>
            <person name="Lara F."/>
            <person name="Munidasa M."/>
            <person name="Palculict T."/>
            <person name="Patil S."/>
            <person name="Pu L.-L."/>
            <person name="Saada N."/>
            <person name="Tang L."/>
            <person name="Weissenberger G."/>
            <person name="Zhu Y."/>
            <person name="Hemphill L."/>
            <person name="Shang Y."/>
            <person name="Youmans B."/>
            <person name="Ayvaz T."/>
            <person name="Ross M."/>
            <person name="Santibanez J."/>
            <person name="Aqrawi P."/>
            <person name="Gross S."/>
            <person name="Joshi V."/>
            <person name="Fowler G."/>
            <person name="Nazareth L."/>
            <person name="Reid J."/>
            <person name="Worley K."/>
            <person name="Petrosino J."/>
            <person name="Highlander S."/>
            <person name="Gibbs R."/>
        </authorList>
    </citation>
    <scope>NUCLEOTIDE SEQUENCE [LARGE SCALE GENOMIC DNA]</scope>
    <source>
        <strain evidence="9 10">9715</strain>
    </source>
</reference>
<feature type="binding site" evidence="4 6">
    <location>
        <position position="121"/>
    </location>
    <ligand>
        <name>substrate</name>
    </ligand>
</feature>
<evidence type="ECO:0000256" key="4">
    <source>
        <dbReference type="HAMAP-Rule" id="MF_00171"/>
    </source>
</evidence>
<dbReference type="Gene3D" id="3.30.70.660">
    <property type="entry name" value="Pseudouridine synthase I, catalytic domain, C-terminal subdomain"/>
    <property type="match status" value="1"/>
</dbReference>
<dbReference type="InterPro" id="IPR020094">
    <property type="entry name" value="TruA/RsuA/RluB/E/F_N"/>
</dbReference>
<dbReference type="HAMAP" id="MF_00171">
    <property type="entry name" value="TruA"/>
    <property type="match status" value="1"/>
</dbReference>
<evidence type="ECO:0000256" key="3">
    <source>
        <dbReference type="ARBA" id="ARBA00023235"/>
    </source>
</evidence>
<keyword evidence="10" id="KW-1185">Reference proteome</keyword>
<dbReference type="Proteomes" id="UP000005336">
    <property type="component" value="Unassembled WGS sequence"/>
</dbReference>
<keyword evidence="2 4" id="KW-0819">tRNA processing</keyword>
<dbReference type="PANTHER" id="PTHR11142">
    <property type="entry name" value="PSEUDOURIDYLATE SYNTHASE"/>
    <property type="match status" value="1"/>
</dbReference>
<organism evidence="9 10">
    <name type="scientific">Neisseria wadsworthii 9715</name>
    <dbReference type="NCBI Taxonomy" id="1030841"/>
    <lineage>
        <taxon>Bacteria</taxon>
        <taxon>Pseudomonadati</taxon>
        <taxon>Pseudomonadota</taxon>
        <taxon>Betaproteobacteria</taxon>
        <taxon>Neisseriales</taxon>
        <taxon>Neisseriaceae</taxon>
        <taxon>Neisseria</taxon>
    </lineage>
</organism>
<dbReference type="PANTHER" id="PTHR11142:SF0">
    <property type="entry name" value="TRNA PSEUDOURIDINE SYNTHASE-LIKE 1"/>
    <property type="match status" value="1"/>
</dbReference>
<accession>G4CLP6</accession>
<comment type="subunit">
    <text evidence="4">Homodimer.</text>
</comment>
<dbReference type="PIRSF" id="PIRSF001430">
    <property type="entry name" value="tRNA_psdUrid_synth"/>
    <property type="match status" value="1"/>
</dbReference>
<dbReference type="Pfam" id="PF01416">
    <property type="entry name" value="PseudoU_synth_1"/>
    <property type="match status" value="2"/>
</dbReference>
<name>G4CLP6_9NEIS</name>
<dbReference type="InterPro" id="IPR020095">
    <property type="entry name" value="PsdUridine_synth_TruA_C"/>
</dbReference>
<proteinExistence type="inferred from homology"/>
<dbReference type="InterPro" id="IPR020103">
    <property type="entry name" value="PsdUridine_synth_cat_dom_sf"/>
</dbReference>